<dbReference type="AlphaFoldDB" id="A0AAE3NUP4"/>
<comment type="caution">
    <text evidence="1">The sequence shown here is derived from an EMBL/GenBank/DDBJ whole genome shotgun (WGS) entry which is preliminary data.</text>
</comment>
<evidence type="ECO:0000313" key="1">
    <source>
        <dbReference type="EMBL" id="MDF0600947.1"/>
    </source>
</evidence>
<dbReference type="EMBL" id="JARGYC010000019">
    <property type="protein sequence ID" value="MDF0600947.1"/>
    <property type="molecule type" value="Genomic_DNA"/>
</dbReference>
<dbReference type="Proteomes" id="UP001220964">
    <property type="component" value="Unassembled WGS sequence"/>
</dbReference>
<protein>
    <submittedName>
        <fullName evidence="1">Uncharacterized protein</fullName>
    </submittedName>
</protein>
<accession>A0AAE3NUP4</accession>
<sequence>MTLIKPEKAEEPDISVGIAEDQSLEALIAVAEVTRKIQAQELDALQEVPKVAAHATAARKQLLAEKDRVYEQQKRKSGVVNDFAIDFDAARAEIGRRLACLRAARDG</sequence>
<proteinExistence type="predicted"/>
<dbReference type="RefSeq" id="WP_275567087.1">
    <property type="nucleotide sequence ID" value="NZ_JARGYC010000019.1"/>
</dbReference>
<gene>
    <name evidence="1" type="ORF">P1J78_09415</name>
</gene>
<organism evidence="1 2">
    <name type="scientific">Psychromarinibacter sediminicola</name>
    <dbReference type="NCBI Taxonomy" id="3033385"/>
    <lineage>
        <taxon>Bacteria</taxon>
        <taxon>Pseudomonadati</taxon>
        <taxon>Pseudomonadota</taxon>
        <taxon>Alphaproteobacteria</taxon>
        <taxon>Rhodobacterales</taxon>
        <taxon>Paracoccaceae</taxon>
        <taxon>Psychromarinibacter</taxon>
    </lineage>
</organism>
<reference evidence="1" key="1">
    <citation type="submission" date="2023-03" db="EMBL/GenBank/DDBJ databases">
        <title>Multiphase analysis and comparison of six strains from genera Psychromarinibacter, Lutimaribacter, and Maritimibacter, including a novel species: Psychromarinibacter sediminicola sp. nov.</title>
        <authorList>
            <person name="Wang Y.-H."/>
            <person name="Ye M.-Q."/>
            <person name="Du Z.-J."/>
        </authorList>
    </citation>
    <scope>NUCLEOTIDE SEQUENCE</scope>
    <source>
        <strain evidence="1">C21-152</strain>
    </source>
</reference>
<name>A0AAE3NUP4_9RHOB</name>
<evidence type="ECO:0000313" key="2">
    <source>
        <dbReference type="Proteomes" id="UP001220964"/>
    </source>
</evidence>
<keyword evidence="2" id="KW-1185">Reference proteome</keyword>